<evidence type="ECO:0000256" key="1">
    <source>
        <dbReference type="ARBA" id="ARBA00004429"/>
    </source>
</evidence>
<comment type="caution">
    <text evidence="11">The sequence shown here is derived from an EMBL/GenBank/DDBJ whole genome shotgun (WGS) entry which is preliminary data.</text>
</comment>
<dbReference type="Proteomes" id="UP000038011">
    <property type="component" value="Unassembled WGS sequence"/>
</dbReference>
<keyword evidence="3" id="KW-1003">Cell membrane</keyword>
<evidence type="ECO:0000256" key="6">
    <source>
        <dbReference type="ARBA" id="ARBA00022989"/>
    </source>
</evidence>
<keyword evidence="6 9" id="KW-1133">Transmembrane helix</keyword>
<proteinExistence type="inferred from homology"/>
<feature type="transmembrane region" description="Helical" evidence="9">
    <location>
        <begin position="93"/>
        <end position="115"/>
    </location>
</feature>
<protein>
    <recommendedName>
        <fullName evidence="9">TRAP transporter small permease protein</fullName>
    </recommendedName>
</protein>
<comment type="similarity">
    <text evidence="8 9">Belongs to the TRAP transporter small permease family.</text>
</comment>
<dbReference type="GO" id="GO:0022857">
    <property type="term" value="F:transmembrane transporter activity"/>
    <property type="evidence" value="ECO:0007669"/>
    <property type="project" value="UniProtKB-UniRule"/>
</dbReference>
<evidence type="ECO:0000256" key="7">
    <source>
        <dbReference type="ARBA" id="ARBA00023136"/>
    </source>
</evidence>
<accession>A0A0M9GPL7</accession>
<gene>
    <name evidence="11" type="ORF">SU32_02540</name>
</gene>
<dbReference type="Pfam" id="PF04290">
    <property type="entry name" value="DctQ"/>
    <property type="match status" value="1"/>
</dbReference>
<dbReference type="InterPro" id="IPR055348">
    <property type="entry name" value="DctQ"/>
</dbReference>
<evidence type="ECO:0000259" key="10">
    <source>
        <dbReference type="Pfam" id="PF04290"/>
    </source>
</evidence>
<evidence type="ECO:0000313" key="12">
    <source>
        <dbReference type="Proteomes" id="UP000038011"/>
    </source>
</evidence>
<comment type="function">
    <text evidence="9">Part of the tripartite ATP-independent periplasmic (TRAP) transport system.</text>
</comment>
<dbReference type="RefSeq" id="WP_053997833.1">
    <property type="nucleotide sequence ID" value="NZ_JXMU01000002.1"/>
</dbReference>
<dbReference type="AlphaFoldDB" id="A0A0M9GPL7"/>
<feature type="transmembrane region" description="Helical" evidence="9">
    <location>
        <begin position="135"/>
        <end position="159"/>
    </location>
</feature>
<dbReference type="PANTHER" id="PTHR35011">
    <property type="entry name" value="2,3-DIKETO-L-GULONATE TRAP TRANSPORTER SMALL PERMEASE PROTEIN YIAM"/>
    <property type="match status" value="1"/>
</dbReference>
<dbReference type="GO" id="GO:0005886">
    <property type="term" value="C:plasma membrane"/>
    <property type="evidence" value="ECO:0007669"/>
    <property type="project" value="UniProtKB-SubCell"/>
</dbReference>
<feature type="domain" description="Tripartite ATP-independent periplasmic transporters DctQ component" evidence="10">
    <location>
        <begin position="23"/>
        <end position="162"/>
    </location>
</feature>
<evidence type="ECO:0000256" key="8">
    <source>
        <dbReference type="ARBA" id="ARBA00038436"/>
    </source>
</evidence>
<comment type="subunit">
    <text evidence="9">The complex comprises the extracytoplasmic solute receptor protein and the two transmembrane proteins.</text>
</comment>
<name>A0A0M9GPL7_9HYPH</name>
<dbReference type="OrthoDB" id="9797534at2"/>
<keyword evidence="5 9" id="KW-0812">Transmembrane</keyword>
<dbReference type="EMBL" id="JXMU01000002">
    <property type="protein sequence ID" value="KPB02713.1"/>
    <property type="molecule type" value="Genomic_DNA"/>
</dbReference>
<keyword evidence="4 9" id="KW-0997">Cell inner membrane</keyword>
<reference evidence="11 12" key="1">
    <citation type="submission" date="2015-01" db="EMBL/GenBank/DDBJ databases">
        <title>Ahrensia donghaiensis sp. nov., a novel dimethylsulphoniopropionate-cleavage bacterium isolated from seawater and emended descriptions of the genus Ahrensia and Ahrensia kielensis.</title>
        <authorList>
            <person name="Liu J."/>
        </authorList>
    </citation>
    <scope>NUCLEOTIDE SEQUENCE [LARGE SCALE GENOMIC DNA]</scope>
    <source>
        <strain evidence="11 12">LZD062</strain>
    </source>
</reference>
<feature type="transmembrane region" description="Helical" evidence="9">
    <location>
        <begin position="9"/>
        <end position="34"/>
    </location>
</feature>
<evidence type="ECO:0000256" key="3">
    <source>
        <dbReference type="ARBA" id="ARBA00022475"/>
    </source>
</evidence>
<keyword evidence="2 9" id="KW-0813">Transport</keyword>
<dbReference type="PANTHER" id="PTHR35011:SF10">
    <property type="entry name" value="TRAP TRANSPORTER SMALL PERMEASE PROTEIN"/>
    <property type="match status" value="1"/>
</dbReference>
<organism evidence="11 12">
    <name type="scientific">Ahrensia marina</name>
    <dbReference type="NCBI Taxonomy" id="1514904"/>
    <lineage>
        <taxon>Bacteria</taxon>
        <taxon>Pseudomonadati</taxon>
        <taxon>Pseudomonadota</taxon>
        <taxon>Alphaproteobacteria</taxon>
        <taxon>Hyphomicrobiales</taxon>
        <taxon>Ahrensiaceae</taxon>
        <taxon>Ahrensia</taxon>
    </lineage>
</organism>
<dbReference type="GO" id="GO:0015740">
    <property type="term" value="P:C4-dicarboxylate transport"/>
    <property type="evidence" value="ECO:0007669"/>
    <property type="project" value="TreeGrafter"/>
</dbReference>
<dbReference type="STRING" id="1514904.SU32_02540"/>
<evidence type="ECO:0000256" key="2">
    <source>
        <dbReference type="ARBA" id="ARBA00022448"/>
    </source>
</evidence>
<evidence type="ECO:0000256" key="9">
    <source>
        <dbReference type="RuleBase" id="RU369079"/>
    </source>
</evidence>
<keyword evidence="7 9" id="KW-0472">Membrane</keyword>
<keyword evidence="12" id="KW-1185">Reference proteome</keyword>
<comment type="subcellular location">
    <subcellularLocation>
        <location evidence="1 9">Cell inner membrane</location>
        <topology evidence="1 9">Multi-pass membrane protein</topology>
    </subcellularLocation>
</comment>
<evidence type="ECO:0000313" key="11">
    <source>
        <dbReference type="EMBL" id="KPB02713.1"/>
    </source>
</evidence>
<dbReference type="PATRIC" id="fig|1514904.3.peg.1712"/>
<feature type="transmembrane region" description="Helical" evidence="9">
    <location>
        <begin position="54"/>
        <end position="72"/>
    </location>
</feature>
<evidence type="ECO:0000256" key="4">
    <source>
        <dbReference type="ARBA" id="ARBA00022519"/>
    </source>
</evidence>
<sequence>MRQFLDKLYIVSGAIAAALIAAICLLVTAQVIMNIITKIGGSSVAMTIPSYADFAGYFLAASAFLALAYTLTRGGHIRVTLALNYMADGKARFAAEVFSLGLCAACSVFMTYYVIHLVIESYSFGDKSAGIIAVPIWIPQTSVMLGMIILSIALIDLLVRTLMKGAPVLENKEEM</sequence>
<dbReference type="InterPro" id="IPR007387">
    <property type="entry name" value="TRAP_DctQ"/>
</dbReference>
<evidence type="ECO:0000256" key="5">
    <source>
        <dbReference type="ARBA" id="ARBA00022692"/>
    </source>
</evidence>